<reference evidence="5" key="1">
    <citation type="journal article" date="2022" name="G3 (Bethesda)">
        <title>High quality genome of the basidiomycete yeast Dioszegia hungarica PDD-24b-2 isolated from cloud water.</title>
        <authorList>
            <person name="Jarrige D."/>
            <person name="Haridas S."/>
            <person name="Bleykasten-Grosshans C."/>
            <person name="Joly M."/>
            <person name="Nadalig T."/>
            <person name="Sancelme M."/>
            <person name="Vuilleumier S."/>
            <person name="Grigoriev I.V."/>
            <person name="Amato P."/>
            <person name="Bringel F."/>
        </authorList>
    </citation>
    <scope>NUCLEOTIDE SEQUENCE</scope>
    <source>
        <strain evidence="5">PDD-24b-2</strain>
    </source>
</reference>
<gene>
    <name evidence="5" type="ORF">MKK02DRAFT_44887</name>
</gene>
<feature type="region of interest" description="Disordered" evidence="3">
    <location>
        <begin position="176"/>
        <end position="310"/>
    </location>
</feature>
<dbReference type="AlphaFoldDB" id="A0AA38HB12"/>
<dbReference type="RefSeq" id="XP_052945961.1">
    <property type="nucleotide sequence ID" value="XM_053093132.1"/>
</dbReference>
<dbReference type="Proteomes" id="UP001164286">
    <property type="component" value="Unassembled WGS sequence"/>
</dbReference>
<evidence type="ECO:0000256" key="3">
    <source>
        <dbReference type="SAM" id="MobiDB-lite"/>
    </source>
</evidence>
<organism evidence="5 6">
    <name type="scientific">Dioszegia hungarica</name>
    <dbReference type="NCBI Taxonomy" id="4972"/>
    <lineage>
        <taxon>Eukaryota</taxon>
        <taxon>Fungi</taxon>
        <taxon>Dikarya</taxon>
        <taxon>Basidiomycota</taxon>
        <taxon>Agaricomycotina</taxon>
        <taxon>Tremellomycetes</taxon>
        <taxon>Tremellales</taxon>
        <taxon>Bulleribasidiaceae</taxon>
        <taxon>Dioszegia</taxon>
    </lineage>
</organism>
<name>A0AA38HB12_9TREE</name>
<dbReference type="SUPFAM" id="SSF54928">
    <property type="entry name" value="RNA-binding domain, RBD"/>
    <property type="match status" value="1"/>
</dbReference>
<dbReference type="PANTHER" id="PTHR23003">
    <property type="entry name" value="RNA RECOGNITION MOTIF RRM DOMAIN CONTAINING PROTEIN"/>
    <property type="match status" value="1"/>
</dbReference>
<dbReference type="InterPro" id="IPR000504">
    <property type="entry name" value="RRM_dom"/>
</dbReference>
<keyword evidence="6" id="KW-1185">Reference proteome</keyword>
<evidence type="ECO:0000313" key="6">
    <source>
        <dbReference type="Proteomes" id="UP001164286"/>
    </source>
</evidence>
<keyword evidence="1 2" id="KW-0694">RNA-binding</keyword>
<dbReference type="GO" id="GO:0005737">
    <property type="term" value="C:cytoplasm"/>
    <property type="evidence" value="ECO:0007669"/>
    <property type="project" value="TreeGrafter"/>
</dbReference>
<evidence type="ECO:0000313" key="5">
    <source>
        <dbReference type="EMBL" id="KAI9636184.1"/>
    </source>
</evidence>
<accession>A0AA38HB12</accession>
<comment type="caution">
    <text evidence="5">The sequence shown here is derived from an EMBL/GenBank/DDBJ whole genome shotgun (WGS) entry which is preliminary data.</text>
</comment>
<dbReference type="GO" id="GO:0003729">
    <property type="term" value="F:mRNA binding"/>
    <property type="evidence" value="ECO:0007669"/>
    <property type="project" value="TreeGrafter"/>
</dbReference>
<dbReference type="PROSITE" id="PS50102">
    <property type="entry name" value="RRM"/>
    <property type="match status" value="1"/>
</dbReference>
<feature type="region of interest" description="Disordered" evidence="3">
    <location>
        <begin position="73"/>
        <end position="96"/>
    </location>
</feature>
<dbReference type="EMBL" id="JAKWFO010000005">
    <property type="protein sequence ID" value="KAI9636184.1"/>
    <property type="molecule type" value="Genomic_DNA"/>
</dbReference>
<dbReference type="InterPro" id="IPR035979">
    <property type="entry name" value="RBD_domain_sf"/>
</dbReference>
<evidence type="ECO:0000256" key="1">
    <source>
        <dbReference type="ARBA" id="ARBA00022884"/>
    </source>
</evidence>
<dbReference type="Pfam" id="PF00076">
    <property type="entry name" value="RRM_1"/>
    <property type="match status" value="2"/>
</dbReference>
<protein>
    <recommendedName>
        <fullName evidence="4">RRM domain-containing protein</fullName>
    </recommendedName>
</protein>
<dbReference type="GeneID" id="77732337"/>
<feature type="compositionally biased region" description="Basic and acidic residues" evidence="3">
    <location>
        <begin position="188"/>
        <end position="310"/>
    </location>
</feature>
<evidence type="ECO:0000256" key="2">
    <source>
        <dbReference type="PROSITE-ProRule" id="PRU00176"/>
    </source>
</evidence>
<dbReference type="SMART" id="SM00360">
    <property type="entry name" value="RRM"/>
    <property type="match status" value="2"/>
</dbReference>
<dbReference type="PANTHER" id="PTHR23003:SF51">
    <property type="entry name" value="SERINE-ARGININE PROTEIN 55"/>
    <property type="match status" value="1"/>
</dbReference>
<evidence type="ECO:0000259" key="4">
    <source>
        <dbReference type="PROSITE" id="PS50102"/>
    </source>
</evidence>
<dbReference type="Gene3D" id="3.30.70.330">
    <property type="match status" value="2"/>
</dbReference>
<dbReference type="GO" id="GO:0005634">
    <property type="term" value="C:nucleus"/>
    <property type="evidence" value="ECO:0007669"/>
    <property type="project" value="TreeGrafter"/>
</dbReference>
<dbReference type="InterPro" id="IPR012677">
    <property type="entry name" value="Nucleotide-bd_a/b_plait_sf"/>
</dbReference>
<feature type="domain" description="RRM" evidence="4">
    <location>
        <begin position="3"/>
        <end position="72"/>
    </location>
</feature>
<sequence>MASRLYMGRLPPGVAREDIEDHFKGFKLNDVRLMGTFAFLEFGSSRDADDAVRDFAGRSFKGEDIILEHPRETRRRDIYDGRGPPGGDRGFAPRPERRRGVRVNVIGIPQATSWQDLKDYGRIGNNNVVFADVDRNNPGQGIIEFGSLTEAEEALTRLAGVDINNTPVKLEIVPDDGSVPVYRAGPLGRERDDRPRYDDRGPPRDYGRPRYDDRRDDRGRQDDRYVPRDRGDRGDRDDRRDRDRDDRGGRGDRGDRGDRGGRERGDNRGDDQGDRERDREREARREKDYGGRERSPVRRGEDDRYVDSKS</sequence>
<proteinExistence type="predicted"/>
<dbReference type="InterPro" id="IPR050374">
    <property type="entry name" value="RRT5_SRSF_SR"/>
</dbReference>